<evidence type="ECO:0000256" key="7">
    <source>
        <dbReference type="ARBA" id="ARBA00022840"/>
    </source>
</evidence>
<dbReference type="EMBL" id="FNNQ01000008">
    <property type="protein sequence ID" value="SDW99257.1"/>
    <property type="molecule type" value="Genomic_DNA"/>
</dbReference>
<dbReference type="HAMAP" id="MF_00244">
    <property type="entry name" value="NaMN_adenylyltr"/>
    <property type="match status" value="1"/>
</dbReference>
<keyword evidence="7 10" id="KW-0067">ATP-binding</keyword>
<evidence type="ECO:0000256" key="8">
    <source>
        <dbReference type="ARBA" id="ARBA00023027"/>
    </source>
</evidence>
<keyword evidence="6 10" id="KW-0547">Nucleotide-binding</keyword>
<organism evidence="12 13">
    <name type="scientific">Marininema mesophilum</name>
    <dbReference type="NCBI Taxonomy" id="1048340"/>
    <lineage>
        <taxon>Bacteria</taxon>
        <taxon>Bacillati</taxon>
        <taxon>Bacillota</taxon>
        <taxon>Bacilli</taxon>
        <taxon>Bacillales</taxon>
        <taxon>Thermoactinomycetaceae</taxon>
        <taxon>Marininema</taxon>
    </lineage>
</organism>
<proteinExistence type="inferred from homology"/>
<keyword evidence="13" id="KW-1185">Reference proteome</keyword>
<dbReference type="GO" id="GO:0009435">
    <property type="term" value="P:NAD+ biosynthetic process"/>
    <property type="evidence" value="ECO:0007669"/>
    <property type="project" value="UniProtKB-UniRule"/>
</dbReference>
<comment type="pathway">
    <text evidence="2 10">Cofactor biosynthesis; NAD(+) biosynthesis; deamido-NAD(+) from nicotinate D-ribonucleotide: step 1/1.</text>
</comment>
<comment type="function">
    <text evidence="1 10">Catalyzes the reversible adenylation of nicotinate mononucleotide (NaMN) to nicotinic acid adenine dinucleotide (NaAD).</text>
</comment>
<evidence type="ECO:0000256" key="10">
    <source>
        <dbReference type="HAMAP-Rule" id="MF_00244"/>
    </source>
</evidence>
<dbReference type="SUPFAM" id="SSF52374">
    <property type="entry name" value="Nucleotidylyl transferase"/>
    <property type="match status" value="1"/>
</dbReference>
<dbReference type="OrthoDB" id="5295945at2"/>
<evidence type="ECO:0000256" key="3">
    <source>
        <dbReference type="ARBA" id="ARBA00022642"/>
    </source>
</evidence>
<comment type="catalytic activity">
    <reaction evidence="9 10">
        <text>nicotinate beta-D-ribonucleotide + ATP + H(+) = deamido-NAD(+) + diphosphate</text>
        <dbReference type="Rhea" id="RHEA:22860"/>
        <dbReference type="ChEBI" id="CHEBI:15378"/>
        <dbReference type="ChEBI" id="CHEBI:30616"/>
        <dbReference type="ChEBI" id="CHEBI:33019"/>
        <dbReference type="ChEBI" id="CHEBI:57502"/>
        <dbReference type="ChEBI" id="CHEBI:58437"/>
        <dbReference type="EC" id="2.7.7.18"/>
    </reaction>
</comment>
<keyword evidence="4 10" id="KW-0808">Transferase</keyword>
<evidence type="ECO:0000256" key="4">
    <source>
        <dbReference type="ARBA" id="ARBA00022679"/>
    </source>
</evidence>
<name>A0A1H2Y285_9BACL</name>
<sequence>MKIGIFGGTFDPIHMGHLIMAEQARFAEELDEIWFIPAKTPPHKKGPHMDATHRLAMVERAVADHPSFCASRIELDRKGPSYTVDTMIFLGKMYPQHQFYLIMGADMVLHLPKWHRIKEILERVSVIGLLRPGYSLDEKELSPEVRRRLTLVSKGVKVDISSTNLRNRLIRGDSVRYLIPESVRLYMEENQLYGPS</sequence>
<reference evidence="12 13" key="1">
    <citation type="submission" date="2016-10" db="EMBL/GenBank/DDBJ databases">
        <authorList>
            <person name="de Groot N.N."/>
        </authorList>
    </citation>
    <scope>NUCLEOTIDE SEQUENCE [LARGE SCALE GENOMIC DNA]</scope>
    <source>
        <strain evidence="12 13">DSM 45610</strain>
    </source>
</reference>
<keyword evidence="8 10" id="KW-0520">NAD</keyword>
<dbReference type="GO" id="GO:0005524">
    <property type="term" value="F:ATP binding"/>
    <property type="evidence" value="ECO:0007669"/>
    <property type="project" value="UniProtKB-KW"/>
</dbReference>
<feature type="domain" description="Cytidyltransferase-like" evidence="11">
    <location>
        <begin position="5"/>
        <end position="168"/>
    </location>
</feature>
<accession>A0A1H2Y285</accession>
<protein>
    <recommendedName>
        <fullName evidence="10">Probable nicotinate-nucleotide adenylyltransferase</fullName>
        <ecNumber evidence="10">2.7.7.18</ecNumber>
    </recommendedName>
    <alternativeName>
        <fullName evidence="10">Deamido-NAD(+) diphosphorylase</fullName>
    </alternativeName>
    <alternativeName>
        <fullName evidence="10">Deamido-NAD(+) pyrophosphorylase</fullName>
    </alternativeName>
    <alternativeName>
        <fullName evidence="10">Nicotinate mononucleotide adenylyltransferase</fullName>
        <shortName evidence="10">NaMN adenylyltransferase</shortName>
    </alternativeName>
</protein>
<dbReference type="STRING" id="1048340.SAMN05444487_108140"/>
<dbReference type="EC" id="2.7.7.18" evidence="10"/>
<dbReference type="Proteomes" id="UP000198534">
    <property type="component" value="Unassembled WGS sequence"/>
</dbReference>
<dbReference type="NCBIfam" id="TIGR00125">
    <property type="entry name" value="cyt_tran_rel"/>
    <property type="match status" value="1"/>
</dbReference>
<dbReference type="PANTHER" id="PTHR39321">
    <property type="entry name" value="NICOTINATE-NUCLEOTIDE ADENYLYLTRANSFERASE-RELATED"/>
    <property type="match status" value="1"/>
</dbReference>
<evidence type="ECO:0000256" key="1">
    <source>
        <dbReference type="ARBA" id="ARBA00002324"/>
    </source>
</evidence>
<evidence type="ECO:0000313" key="13">
    <source>
        <dbReference type="Proteomes" id="UP000198534"/>
    </source>
</evidence>
<evidence type="ECO:0000256" key="6">
    <source>
        <dbReference type="ARBA" id="ARBA00022741"/>
    </source>
</evidence>
<dbReference type="InterPro" id="IPR005248">
    <property type="entry name" value="NadD/NMNAT"/>
</dbReference>
<dbReference type="Gene3D" id="3.40.50.620">
    <property type="entry name" value="HUPs"/>
    <property type="match status" value="1"/>
</dbReference>
<evidence type="ECO:0000313" key="12">
    <source>
        <dbReference type="EMBL" id="SDW99257.1"/>
    </source>
</evidence>
<keyword evidence="5 10" id="KW-0548">Nucleotidyltransferase</keyword>
<evidence type="ECO:0000256" key="9">
    <source>
        <dbReference type="ARBA" id="ARBA00048721"/>
    </source>
</evidence>
<dbReference type="PANTHER" id="PTHR39321:SF3">
    <property type="entry name" value="PHOSPHOPANTETHEINE ADENYLYLTRANSFERASE"/>
    <property type="match status" value="1"/>
</dbReference>
<dbReference type="NCBIfam" id="TIGR00482">
    <property type="entry name" value="nicotinate (nicotinamide) nucleotide adenylyltransferase"/>
    <property type="match status" value="1"/>
</dbReference>
<dbReference type="Pfam" id="PF01467">
    <property type="entry name" value="CTP_transf_like"/>
    <property type="match status" value="1"/>
</dbReference>
<evidence type="ECO:0000256" key="2">
    <source>
        <dbReference type="ARBA" id="ARBA00005019"/>
    </source>
</evidence>
<dbReference type="InterPro" id="IPR014729">
    <property type="entry name" value="Rossmann-like_a/b/a_fold"/>
</dbReference>
<gene>
    <name evidence="10" type="primary">nadD</name>
    <name evidence="12" type="ORF">SAMN05444487_108140</name>
</gene>
<dbReference type="NCBIfam" id="NF000841">
    <property type="entry name" value="PRK00071.1-4"/>
    <property type="match status" value="1"/>
</dbReference>
<dbReference type="AlphaFoldDB" id="A0A1H2Y285"/>
<evidence type="ECO:0000259" key="11">
    <source>
        <dbReference type="Pfam" id="PF01467"/>
    </source>
</evidence>
<keyword evidence="3 10" id="KW-0662">Pyridine nucleotide biosynthesis</keyword>
<evidence type="ECO:0000256" key="5">
    <source>
        <dbReference type="ARBA" id="ARBA00022695"/>
    </source>
</evidence>
<dbReference type="NCBIfam" id="NF000840">
    <property type="entry name" value="PRK00071.1-3"/>
    <property type="match status" value="1"/>
</dbReference>
<dbReference type="GO" id="GO:0004515">
    <property type="term" value="F:nicotinate-nucleotide adenylyltransferase activity"/>
    <property type="evidence" value="ECO:0007669"/>
    <property type="project" value="UniProtKB-UniRule"/>
</dbReference>
<comment type="similarity">
    <text evidence="10">Belongs to the NadD family.</text>
</comment>
<dbReference type="CDD" id="cd02165">
    <property type="entry name" value="NMNAT"/>
    <property type="match status" value="1"/>
</dbReference>
<dbReference type="InterPro" id="IPR004821">
    <property type="entry name" value="Cyt_trans-like"/>
</dbReference>
<dbReference type="UniPathway" id="UPA00253">
    <property type="reaction ID" value="UER00332"/>
</dbReference>